<dbReference type="eggNOG" id="COG3311">
    <property type="taxonomic scope" value="Bacteria"/>
</dbReference>
<evidence type="ECO:0000313" key="1">
    <source>
        <dbReference type="EMBL" id="KEI67259.1"/>
    </source>
</evidence>
<organism evidence="1 2">
    <name type="scientific">Planktothrix agardhii (strain NIVA-CYA 126/8)</name>
    <dbReference type="NCBI Taxonomy" id="388467"/>
    <lineage>
        <taxon>Bacteria</taxon>
        <taxon>Bacillati</taxon>
        <taxon>Cyanobacteriota</taxon>
        <taxon>Cyanophyceae</taxon>
        <taxon>Oscillatoriophycideae</taxon>
        <taxon>Oscillatoriales</taxon>
        <taxon>Microcoleaceae</taxon>
        <taxon>Planktothrix</taxon>
    </lineage>
</organism>
<dbReference type="STRING" id="388467.A19Y_2332"/>
<gene>
    <name evidence="1" type="ORF">A19Y_2332</name>
</gene>
<dbReference type="Proteomes" id="UP000027395">
    <property type="component" value="Chromosome"/>
</dbReference>
<keyword evidence="2" id="KW-1185">Reference proteome</keyword>
<reference evidence="1 2" key="1">
    <citation type="journal article" date="2014" name="Appl. Environ. Microbiol.">
        <title>Elucidation of insertion elements encoded on plasmids and in vitro construction of shuttle vectors from the toxic cyanobacterium Planktothrix.</title>
        <authorList>
            <person name="Christiansen G."/>
            <person name="Goesmann A."/>
            <person name="Kurmayer R."/>
        </authorList>
    </citation>
    <scope>NUCLEOTIDE SEQUENCE [LARGE SCALE GENOMIC DNA]</scope>
    <source>
        <strain evidence="1 2">NIVA-CYA 126/8</strain>
    </source>
</reference>
<protein>
    <recommendedName>
        <fullName evidence="3">Prophage CP4-57 regulatory</fullName>
    </recommendedName>
</protein>
<evidence type="ECO:0000313" key="2">
    <source>
        <dbReference type="Proteomes" id="UP000027395"/>
    </source>
</evidence>
<accession>A0A073CG30</accession>
<dbReference type="HOGENOM" id="CLU_089912_0_0_3"/>
<dbReference type="PATRIC" id="fig|388467.6.peg.2280"/>
<sequence>MLLITALFIIKQKRKRRTKKMAEYNFILNFNLPDTKVNPDNYLESLAIEGCDDALIGIGKKGKIALNFIRESSSAKQAVYSAIQDVKRAIPQAILTEVSPDYISLTEVAKLLGCTRQNIRNLLIKSEEKCPRPIYSGTPSIWHLSDILNWLYEEKKYRNRIDPTLLELSKVSKDFNIVREWATVDSEEKEKIQLLLAETCA</sequence>
<evidence type="ECO:0008006" key="3">
    <source>
        <dbReference type="Google" id="ProtNLM"/>
    </source>
</evidence>
<dbReference type="EMBL" id="CM002803">
    <property type="protein sequence ID" value="KEI67259.1"/>
    <property type="molecule type" value="Genomic_DNA"/>
</dbReference>
<proteinExistence type="predicted"/>
<name>A0A073CG30_PLAA1</name>
<dbReference type="AlphaFoldDB" id="A0A073CG30"/>